<dbReference type="Proteomes" id="UP001185254">
    <property type="component" value="Unassembled WGS sequence"/>
</dbReference>
<dbReference type="InterPro" id="IPR036852">
    <property type="entry name" value="Peptidase_S8/S53_dom_sf"/>
</dbReference>
<dbReference type="RefSeq" id="WP_310066017.1">
    <property type="nucleotide sequence ID" value="NZ_JAVDQN010000001.1"/>
</dbReference>
<name>A0ABU1KWH2_9BURK</name>
<dbReference type="CDD" id="cd04847">
    <property type="entry name" value="Peptidases_S8_Subtilisin_like_2"/>
    <property type="match status" value="1"/>
</dbReference>
<feature type="domain" description="Peptidase S8/S53" evidence="1">
    <location>
        <begin position="280"/>
        <end position="626"/>
    </location>
</feature>
<evidence type="ECO:0000259" key="1">
    <source>
        <dbReference type="Pfam" id="PF00082"/>
    </source>
</evidence>
<accession>A0ABU1KWH2</accession>
<sequence length="848" mass="92659">MADELKSHLSIDGFVTSLDFRSPLSAQREGAPQRDRGAHGQRLLAQLEEIAGTIVELEATREALGLPERRGIRISVEFSPRGSFDYGKIEWKSAGIELLTVLAHTNSDVAVLHVPDGKLSAFVKRVTEYLEKDNRNGTAPQNAALVNAIDNIRRAAFAELWTDAVDPPADEEEHWFQIWLRHTGGALADVVAEFRDEAAKVGIDVEPGFVRFPGRVVIAAHATRAAIEQGVALLDLIAEIRFVQESAEFFLSEMTPAEQADWVKDLLERTAFAADDGAPHICILDTGVNHGHPLLAPAFGEADLHTYHPDWQKHDHAGHGSEMAGIALYGDMTAALNTGDELEIPHRLESVKILPPDGQTAPHLWGAVTVDSVARVEVDAPDRSRVFAMMTTSVGHLLGAPSEWSATVDQLAFGRSPIDISGSADEEDEDAPHIPRLFVLSAGNVQWTEWGTYPQSNALSPVQNPGQAWNALTVGAATSLTDIDAKKHATLKAIAEAGLLSPASTTSVLWSSTPWPFKPDVVAEGGNGSLDGGNHVTVGPESLRLLTTSYTPEKNLFADTGDTSAAAAEVARICAHLRARYPDYWPETIRALVAHGAEHTEGMYATLPQEPKKLDKDRLIRTFGYGLVSPVQSEYSTAHRPTLVAQRQFNPYYRKPGGSIVLGKMQLHDLPWPADELLRLGEAQVELRITLSYFVEPNPSSRGWLSKFRYQSYALRFAVKGATEDANQFKARINKLERLEIEDSGFGDPDLAQWKYGAQLRARGSMHSDVWVGTAAQLATKSQIAVFPVGGWWKDWKEARQWDSEARYALVVSLKVADGIDTDIYTPIATIIAPEAVIDVDVDGADLL</sequence>
<dbReference type="SUPFAM" id="SSF52743">
    <property type="entry name" value="Subtilisin-like"/>
    <property type="match status" value="1"/>
</dbReference>
<reference evidence="2 3" key="1">
    <citation type="submission" date="2023-07" db="EMBL/GenBank/DDBJ databases">
        <title>Sorghum-associated microbial communities from plants grown in Nebraska, USA.</title>
        <authorList>
            <person name="Schachtman D."/>
        </authorList>
    </citation>
    <scope>NUCLEOTIDE SEQUENCE [LARGE SCALE GENOMIC DNA]</scope>
    <source>
        <strain evidence="2 3">DS1039</strain>
    </source>
</reference>
<dbReference type="EMBL" id="JAVDQN010000001">
    <property type="protein sequence ID" value="MDR6375316.1"/>
    <property type="molecule type" value="Genomic_DNA"/>
</dbReference>
<evidence type="ECO:0000313" key="2">
    <source>
        <dbReference type="EMBL" id="MDR6375316.1"/>
    </source>
</evidence>
<proteinExistence type="predicted"/>
<dbReference type="InterPro" id="IPR000209">
    <property type="entry name" value="Peptidase_S8/S53_dom"/>
</dbReference>
<organism evidence="2 3">
    <name type="scientific">Paraburkholderia caledonica</name>
    <dbReference type="NCBI Taxonomy" id="134536"/>
    <lineage>
        <taxon>Bacteria</taxon>
        <taxon>Pseudomonadati</taxon>
        <taxon>Pseudomonadota</taxon>
        <taxon>Betaproteobacteria</taxon>
        <taxon>Burkholderiales</taxon>
        <taxon>Burkholderiaceae</taxon>
        <taxon>Paraburkholderia</taxon>
    </lineage>
</organism>
<protein>
    <recommendedName>
        <fullName evidence="1">Peptidase S8/S53 domain-containing protein</fullName>
    </recommendedName>
</protein>
<dbReference type="Gene3D" id="3.40.50.200">
    <property type="entry name" value="Peptidase S8/S53 domain"/>
    <property type="match status" value="1"/>
</dbReference>
<gene>
    <name evidence="2" type="ORF">J2776_001992</name>
</gene>
<dbReference type="Pfam" id="PF00082">
    <property type="entry name" value="Peptidase_S8"/>
    <property type="match status" value="1"/>
</dbReference>
<dbReference type="InterPro" id="IPR034074">
    <property type="entry name" value="Y4bN_pept_dom"/>
</dbReference>
<keyword evidence="3" id="KW-1185">Reference proteome</keyword>
<evidence type="ECO:0000313" key="3">
    <source>
        <dbReference type="Proteomes" id="UP001185254"/>
    </source>
</evidence>
<comment type="caution">
    <text evidence="2">The sequence shown here is derived from an EMBL/GenBank/DDBJ whole genome shotgun (WGS) entry which is preliminary data.</text>
</comment>